<dbReference type="STRING" id="253628.A0A0D1Z280"/>
<organism evidence="16 17">
    <name type="scientific">Verruconis gallopava</name>
    <dbReference type="NCBI Taxonomy" id="253628"/>
    <lineage>
        <taxon>Eukaryota</taxon>
        <taxon>Fungi</taxon>
        <taxon>Dikarya</taxon>
        <taxon>Ascomycota</taxon>
        <taxon>Pezizomycotina</taxon>
        <taxon>Dothideomycetes</taxon>
        <taxon>Pleosporomycetidae</taxon>
        <taxon>Venturiales</taxon>
        <taxon>Sympoventuriaceae</taxon>
        <taxon>Verruconis</taxon>
    </lineage>
</organism>
<evidence type="ECO:0000256" key="8">
    <source>
        <dbReference type="ARBA" id="ARBA00034617"/>
    </source>
</evidence>
<dbReference type="GO" id="GO:0003677">
    <property type="term" value="F:DNA binding"/>
    <property type="evidence" value="ECO:0007669"/>
    <property type="project" value="UniProtKB-KW"/>
</dbReference>
<dbReference type="Proteomes" id="UP000053259">
    <property type="component" value="Unassembled WGS sequence"/>
</dbReference>
<dbReference type="AlphaFoldDB" id="A0A0D1Z280"/>
<evidence type="ECO:0000259" key="15">
    <source>
        <dbReference type="PROSITE" id="PS51217"/>
    </source>
</evidence>
<evidence type="ECO:0000256" key="5">
    <source>
        <dbReference type="ARBA" id="ARBA00022840"/>
    </source>
</evidence>
<gene>
    <name evidence="16" type="ORF">PV09_01902</name>
</gene>
<dbReference type="GO" id="GO:0000725">
    <property type="term" value="P:recombinational repair"/>
    <property type="evidence" value="ECO:0007669"/>
    <property type="project" value="TreeGrafter"/>
</dbReference>
<accession>A0A0D1Z280</accession>
<dbReference type="CDD" id="cd17932">
    <property type="entry name" value="DEXQc_UvrD"/>
    <property type="match status" value="1"/>
</dbReference>
<keyword evidence="7" id="KW-0413">Isomerase</keyword>
<feature type="region of interest" description="Disordered" evidence="13">
    <location>
        <begin position="863"/>
        <end position="884"/>
    </location>
</feature>
<dbReference type="Gene3D" id="1.10.486.10">
    <property type="entry name" value="PCRA, domain 4"/>
    <property type="match status" value="1"/>
</dbReference>
<dbReference type="Pfam" id="PF00580">
    <property type="entry name" value="UvrD-helicase"/>
    <property type="match status" value="1"/>
</dbReference>
<dbReference type="GeneID" id="27309875"/>
<comment type="catalytic activity">
    <reaction evidence="8">
        <text>Couples ATP hydrolysis with the unwinding of duplex DNA by translocating in the 3'-5' direction.</text>
        <dbReference type="EC" id="5.6.2.4"/>
    </reaction>
</comment>
<feature type="domain" description="UvrD-like helicase ATP-binding" evidence="14">
    <location>
        <begin position="6"/>
        <end position="288"/>
    </location>
</feature>
<feature type="coiled-coil region" evidence="12">
    <location>
        <begin position="158"/>
        <end position="185"/>
    </location>
</feature>
<dbReference type="GO" id="GO:0016787">
    <property type="term" value="F:hydrolase activity"/>
    <property type="evidence" value="ECO:0007669"/>
    <property type="project" value="UniProtKB-UniRule"/>
</dbReference>
<evidence type="ECO:0000256" key="2">
    <source>
        <dbReference type="ARBA" id="ARBA00022741"/>
    </source>
</evidence>
<dbReference type="EMBL" id="KN847533">
    <property type="protein sequence ID" value="KIW07007.1"/>
    <property type="molecule type" value="Genomic_DNA"/>
</dbReference>
<feature type="compositionally biased region" description="Polar residues" evidence="13">
    <location>
        <begin position="863"/>
        <end position="875"/>
    </location>
</feature>
<dbReference type="HOGENOM" id="CLU_004585_4_2_1"/>
<dbReference type="RefSeq" id="XP_016216876.1">
    <property type="nucleotide sequence ID" value="XM_016354860.1"/>
</dbReference>
<dbReference type="InterPro" id="IPR013986">
    <property type="entry name" value="DExx_box_DNA_helicase_dom_sf"/>
</dbReference>
<keyword evidence="5 11" id="KW-0067">ATP-binding</keyword>
<feature type="region of interest" description="Disordered" evidence="13">
    <location>
        <begin position="961"/>
        <end position="996"/>
    </location>
</feature>
<proteinExistence type="inferred from homology"/>
<evidence type="ECO:0000256" key="7">
    <source>
        <dbReference type="ARBA" id="ARBA00023235"/>
    </source>
</evidence>
<dbReference type="EC" id="5.6.2.4" evidence="9"/>
<dbReference type="InterPro" id="IPR014016">
    <property type="entry name" value="UvrD-like_ATP-bd"/>
</dbReference>
<protein>
    <recommendedName>
        <fullName evidence="9">DNA 3'-5' helicase</fullName>
        <ecNumber evidence="9">5.6.2.4</ecNumber>
    </recommendedName>
</protein>
<feature type="region of interest" description="Disordered" evidence="13">
    <location>
        <begin position="784"/>
        <end position="814"/>
    </location>
</feature>
<evidence type="ECO:0000256" key="1">
    <source>
        <dbReference type="ARBA" id="ARBA00009922"/>
    </source>
</evidence>
<reference evidence="16 17" key="1">
    <citation type="submission" date="2015-01" db="EMBL/GenBank/DDBJ databases">
        <title>The Genome Sequence of Ochroconis gallopava CBS43764.</title>
        <authorList>
            <consortium name="The Broad Institute Genomics Platform"/>
            <person name="Cuomo C."/>
            <person name="de Hoog S."/>
            <person name="Gorbushina A."/>
            <person name="Stielow B."/>
            <person name="Teixiera M."/>
            <person name="Abouelleil A."/>
            <person name="Chapman S.B."/>
            <person name="Priest M."/>
            <person name="Young S.K."/>
            <person name="Wortman J."/>
            <person name="Nusbaum C."/>
            <person name="Birren B."/>
        </authorList>
    </citation>
    <scope>NUCLEOTIDE SEQUENCE [LARGE SCALE GENOMIC DNA]</scope>
    <source>
        <strain evidence="16 17">CBS 43764</strain>
    </source>
</reference>
<evidence type="ECO:0000256" key="12">
    <source>
        <dbReference type="SAM" id="Coils"/>
    </source>
</evidence>
<evidence type="ECO:0000313" key="16">
    <source>
        <dbReference type="EMBL" id="KIW07007.1"/>
    </source>
</evidence>
<sequence>MENILFGLNDQQKCAVSCPSDVLQVLAPPGSGKTKTLTARVAYHIAHDGLKPWNMIVCTFTIKAAREMKERIRAFVGEELERKLILGTFHSVARRYLSTYGHHIGIPAHFGIADSNDSLAMIKRIIKRNNFSMEPARARSAISKRKSGLEAFTSTRRAARIEADQQEFEAICAEYEEELKSAKLLDYDDLLLRCVELLTKFPECVSNIEAVLIDEFQDTNHVQYELMNLFAQHRQRRPRNRVPKITIVGDPDQSIYSFRSAEIENLARMQGKYKDTQIVHLEENYRSSGAILRLALEVIEQDASRPQKSVRATHSVGESPVLRTLASAGAEAAWLVSEIRRSLHLNAGLLNYADYAVLLRSASLSRLIEAELGRAGIPYRMVGGHKFFDRVEVRILLDYLRVISQPDHNDALLRVLNVPSRKLGETATKVLLEESHTRQKSLWHIVKGVAQGKLRTAVKLSQQAVSGLENFVNIILTAHQKLLLPHTSVADLLAHVMHKTNYETFLKDTYKQEYEDRSANVDELIQLAHSGRVFAEQEAELIELDGVQQAIDDSTTPASCLAQFLANIALATDAEKHDAEDSMEKVVISTIHAAKGLEWPVVFIPSVYEGSIPHSRAENIDEERRLLYVGITRAKSLLYLSYPKKSTNTERTTLSSFLSTPTMARYYHDRGPTFGWQVSRDLASILGRDCPSSADIHERYKLIGTDQTWDIHAEDDQYPDDEAKFDNSKLLSNDTCTAEPFHRTYGGQSQKRKFGRMYESDAVQASVEASCGFISARYAKIQTDSEIPHPADRPEEKSRSYKIPAKSSDLSKSDVASQKSIKTFFSLSTNQAPQRTVALDTPSLKTSIQVRPPMAIASKTFRSNQMGKCSSTTSPSLPPRQVKQPRLVRPQFEMESETQRRKHILLSSSPVKDSTDLICHDSAGMSEEEIEKENQQQAAKDEQARKLGFCKSTVFHQTSMEKLSSLQNRPGARRTIGNRPVPGSRVHAQFRPPTIK</sequence>
<evidence type="ECO:0000256" key="11">
    <source>
        <dbReference type="PROSITE-ProRule" id="PRU00560"/>
    </source>
</evidence>
<keyword evidence="3 11" id="KW-0378">Hydrolase</keyword>
<dbReference type="GO" id="GO:0043138">
    <property type="term" value="F:3'-5' DNA helicase activity"/>
    <property type="evidence" value="ECO:0007669"/>
    <property type="project" value="UniProtKB-EC"/>
</dbReference>
<dbReference type="Pfam" id="PF13361">
    <property type="entry name" value="UvrD_C"/>
    <property type="match status" value="1"/>
</dbReference>
<feature type="compositionally biased region" description="Basic and acidic residues" evidence="13">
    <location>
        <begin position="786"/>
        <end position="799"/>
    </location>
</feature>
<evidence type="ECO:0000256" key="4">
    <source>
        <dbReference type="ARBA" id="ARBA00022806"/>
    </source>
</evidence>
<dbReference type="PANTHER" id="PTHR11070">
    <property type="entry name" value="UVRD / RECB / PCRA DNA HELICASE FAMILY MEMBER"/>
    <property type="match status" value="1"/>
</dbReference>
<dbReference type="SUPFAM" id="SSF52540">
    <property type="entry name" value="P-loop containing nucleoside triphosphate hydrolases"/>
    <property type="match status" value="1"/>
</dbReference>
<keyword evidence="6" id="KW-0238">DNA-binding</keyword>
<evidence type="ECO:0000256" key="9">
    <source>
        <dbReference type="ARBA" id="ARBA00034808"/>
    </source>
</evidence>
<feature type="binding site" evidence="11">
    <location>
        <begin position="27"/>
        <end position="34"/>
    </location>
    <ligand>
        <name>ATP</name>
        <dbReference type="ChEBI" id="CHEBI:30616"/>
    </ligand>
</feature>
<dbReference type="InterPro" id="IPR000212">
    <property type="entry name" value="DNA_helicase_UvrD/REP"/>
</dbReference>
<evidence type="ECO:0000256" key="6">
    <source>
        <dbReference type="ARBA" id="ARBA00023125"/>
    </source>
</evidence>
<feature type="domain" description="UvrD-like helicase C-terminal" evidence="15">
    <location>
        <begin position="289"/>
        <end position="596"/>
    </location>
</feature>
<dbReference type="FunCoup" id="A0A0D1Z280">
    <property type="interactions" value="207"/>
</dbReference>
<dbReference type="PROSITE" id="PS51198">
    <property type="entry name" value="UVRD_HELICASE_ATP_BIND"/>
    <property type="match status" value="1"/>
</dbReference>
<dbReference type="InterPro" id="IPR027417">
    <property type="entry name" value="P-loop_NTPase"/>
</dbReference>
<evidence type="ECO:0000256" key="3">
    <source>
        <dbReference type="ARBA" id="ARBA00022801"/>
    </source>
</evidence>
<evidence type="ECO:0000256" key="13">
    <source>
        <dbReference type="SAM" id="MobiDB-lite"/>
    </source>
</evidence>
<dbReference type="Gene3D" id="3.40.50.300">
    <property type="entry name" value="P-loop containing nucleotide triphosphate hydrolases"/>
    <property type="match status" value="2"/>
</dbReference>
<dbReference type="InterPro" id="IPR014017">
    <property type="entry name" value="DNA_helicase_UvrD-like_C"/>
</dbReference>
<dbReference type="GO" id="GO:0005634">
    <property type="term" value="C:nucleus"/>
    <property type="evidence" value="ECO:0007669"/>
    <property type="project" value="TreeGrafter"/>
</dbReference>
<evidence type="ECO:0000256" key="10">
    <source>
        <dbReference type="ARBA" id="ARBA00048988"/>
    </source>
</evidence>
<dbReference type="PANTHER" id="PTHR11070:SF2">
    <property type="entry name" value="ATP-DEPENDENT DNA HELICASE SRS2"/>
    <property type="match status" value="1"/>
</dbReference>
<dbReference type="VEuPathDB" id="FungiDB:PV09_01902"/>
<dbReference type="InParanoid" id="A0A0D1Z280"/>
<evidence type="ECO:0000259" key="14">
    <source>
        <dbReference type="PROSITE" id="PS51198"/>
    </source>
</evidence>
<dbReference type="Gene3D" id="1.10.10.160">
    <property type="match status" value="1"/>
</dbReference>
<keyword evidence="17" id="KW-1185">Reference proteome</keyword>
<dbReference type="CDD" id="cd18807">
    <property type="entry name" value="SF1_C_UvrD"/>
    <property type="match status" value="1"/>
</dbReference>
<evidence type="ECO:0000313" key="17">
    <source>
        <dbReference type="Proteomes" id="UP000053259"/>
    </source>
</evidence>
<comment type="catalytic activity">
    <reaction evidence="10">
        <text>ATP + H2O = ADP + phosphate + H(+)</text>
        <dbReference type="Rhea" id="RHEA:13065"/>
        <dbReference type="ChEBI" id="CHEBI:15377"/>
        <dbReference type="ChEBI" id="CHEBI:15378"/>
        <dbReference type="ChEBI" id="CHEBI:30616"/>
        <dbReference type="ChEBI" id="CHEBI:43474"/>
        <dbReference type="ChEBI" id="CHEBI:456216"/>
        <dbReference type="EC" id="5.6.2.4"/>
    </reaction>
</comment>
<keyword evidence="2 11" id="KW-0547">Nucleotide-binding</keyword>
<dbReference type="GO" id="GO:0005524">
    <property type="term" value="F:ATP binding"/>
    <property type="evidence" value="ECO:0007669"/>
    <property type="project" value="UniProtKB-UniRule"/>
</dbReference>
<keyword evidence="12" id="KW-0175">Coiled coil</keyword>
<dbReference type="OrthoDB" id="1470711at2759"/>
<name>A0A0D1Z280_9PEZI</name>
<keyword evidence="4 11" id="KW-0347">Helicase</keyword>
<dbReference type="PROSITE" id="PS51217">
    <property type="entry name" value="UVRD_HELICASE_CTER"/>
    <property type="match status" value="1"/>
</dbReference>
<comment type="similarity">
    <text evidence="1">Belongs to the helicase family. UvrD subfamily.</text>
</comment>